<dbReference type="AlphaFoldDB" id="A0A401IGB3"/>
<gene>
    <name evidence="3" type="ORF">AsFPU1_1650</name>
</gene>
<feature type="region of interest" description="Disordered" evidence="1">
    <location>
        <begin position="286"/>
        <end position="305"/>
    </location>
</feature>
<evidence type="ECO:0000313" key="3">
    <source>
        <dbReference type="EMBL" id="GBF80249.1"/>
    </source>
</evidence>
<proteinExistence type="predicted"/>
<feature type="region of interest" description="Disordered" evidence="1">
    <location>
        <begin position="244"/>
        <end position="268"/>
    </location>
</feature>
<feature type="compositionally biased region" description="Low complexity" evidence="1">
    <location>
        <begin position="190"/>
        <end position="203"/>
    </location>
</feature>
<dbReference type="EMBL" id="BDQK01000006">
    <property type="protein sequence ID" value="GBF80249.1"/>
    <property type="molecule type" value="Genomic_DNA"/>
</dbReference>
<reference evidence="4" key="1">
    <citation type="submission" date="2017-05" db="EMBL/GenBank/DDBJ databases">
        <title>Physiological properties and genetic analysis related to exopolysaccharide production of fresh-water unicellular cyanobacterium Aphanothece sacrum, Suizenji Nori, that has been cultured as a food source in Japan.</title>
        <authorList>
            <person name="Kanesaki Y."/>
            <person name="Yoshikawa S."/>
            <person name="Ohki K."/>
        </authorList>
    </citation>
    <scope>NUCLEOTIDE SEQUENCE [LARGE SCALE GENOMIC DNA]</scope>
    <source>
        <strain evidence="4">FPU1</strain>
    </source>
</reference>
<feature type="transmembrane region" description="Helical" evidence="2">
    <location>
        <begin position="12"/>
        <end position="44"/>
    </location>
</feature>
<dbReference type="RefSeq" id="WP_124971686.1">
    <property type="nucleotide sequence ID" value="NZ_BDQK01000006.1"/>
</dbReference>
<feature type="compositionally biased region" description="Acidic residues" evidence="1">
    <location>
        <begin position="248"/>
        <end position="261"/>
    </location>
</feature>
<feature type="region of interest" description="Disordered" evidence="1">
    <location>
        <begin position="183"/>
        <end position="208"/>
    </location>
</feature>
<evidence type="ECO:0000256" key="1">
    <source>
        <dbReference type="SAM" id="MobiDB-lite"/>
    </source>
</evidence>
<dbReference type="Proteomes" id="UP000287247">
    <property type="component" value="Unassembled WGS sequence"/>
</dbReference>
<keyword evidence="2" id="KW-1133">Transmembrane helix</keyword>
<protein>
    <submittedName>
        <fullName evidence="3">Uncharacterized protein</fullName>
    </submittedName>
</protein>
<name>A0A401IGB3_APHSA</name>
<evidence type="ECO:0000313" key="4">
    <source>
        <dbReference type="Proteomes" id="UP000287247"/>
    </source>
</evidence>
<accession>A0A401IGB3</accession>
<keyword evidence="2" id="KW-0812">Transmembrane</keyword>
<organism evidence="3 4">
    <name type="scientific">Aphanothece sacrum FPU1</name>
    <dbReference type="NCBI Taxonomy" id="1920663"/>
    <lineage>
        <taxon>Bacteria</taxon>
        <taxon>Bacillati</taxon>
        <taxon>Cyanobacteriota</taxon>
        <taxon>Cyanophyceae</taxon>
        <taxon>Oscillatoriophycideae</taxon>
        <taxon>Chroococcales</taxon>
        <taxon>Aphanothecaceae</taxon>
        <taxon>Aphanothece</taxon>
    </lineage>
</organism>
<keyword evidence="2" id="KW-0472">Membrane</keyword>
<keyword evidence="4" id="KW-1185">Reference proteome</keyword>
<evidence type="ECO:0000256" key="2">
    <source>
        <dbReference type="SAM" id="Phobius"/>
    </source>
</evidence>
<dbReference type="OrthoDB" id="490216at2"/>
<sequence length="330" mass="37054">MTGKVFNGNPATLLVLILPFAGAVILLYEAWPFLLGLVALIVIWKLFDNYLWQQWCFQVDPMFNQLLQANQGCLTPMDLSLKANLGARRAKRFLDKKAEEYGAYRKDLPEGGQVYYFITASTLGSILDDSEPVANETDFTDEIDDDRDTVEATIPPEVIVTTPEPEKPPQSLLSSPFAQLAEIKEERQKSSQTSSETVSSETVSPDEIKEVQTEIETVSQPEVLDTSIESVSSDEFLTATDRVLDSSLTEEESPEEEEYLETETSTDKPRKLSLIQVDLAKRLDTTPSTIGRRKTEPDFAQWSQSKDPDGIAWKYLRKSRVFVPVDPDIS</sequence>
<comment type="caution">
    <text evidence="3">The sequence shown here is derived from an EMBL/GenBank/DDBJ whole genome shotgun (WGS) entry which is preliminary data.</text>
</comment>